<evidence type="ECO:0000313" key="9">
    <source>
        <dbReference type="EMBL" id="POI23507.1"/>
    </source>
</evidence>
<evidence type="ECO:0000259" key="8">
    <source>
        <dbReference type="Pfam" id="PF00626"/>
    </source>
</evidence>
<dbReference type="FunFam" id="3.40.20.10:FF:000001">
    <property type="entry name" value="Gelsolin"/>
    <property type="match status" value="1"/>
</dbReference>
<dbReference type="GO" id="GO:2000392">
    <property type="term" value="P:regulation of lamellipodium morphogenesis"/>
    <property type="evidence" value="ECO:0007669"/>
    <property type="project" value="TreeGrafter"/>
</dbReference>
<dbReference type="GO" id="GO:0030027">
    <property type="term" value="C:lamellipodium"/>
    <property type="evidence" value="ECO:0007669"/>
    <property type="project" value="TreeGrafter"/>
</dbReference>
<comment type="subcellular location">
    <subcellularLocation>
        <location evidence="1">Cytoplasm</location>
        <location evidence="1">Cytoskeleton</location>
    </subcellularLocation>
</comment>
<dbReference type="GO" id="GO:0005737">
    <property type="term" value="C:cytoplasm"/>
    <property type="evidence" value="ECO:0007669"/>
    <property type="project" value="TreeGrafter"/>
</dbReference>
<organism evidence="9 10">
    <name type="scientific">Bambusicola thoracicus</name>
    <name type="common">Chinese bamboo-partridge</name>
    <name type="synonym">Perdix thoracica</name>
    <dbReference type="NCBI Taxonomy" id="9083"/>
    <lineage>
        <taxon>Eukaryota</taxon>
        <taxon>Metazoa</taxon>
        <taxon>Chordata</taxon>
        <taxon>Craniata</taxon>
        <taxon>Vertebrata</taxon>
        <taxon>Euteleostomi</taxon>
        <taxon>Archelosauria</taxon>
        <taxon>Archosauria</taxon>
        <taxon>Dinosauria</taxon>
        <taxon>Saurischia</taxon>
        <taxon>Theropoda</taxon>
        <taxon>Coelurosauria</taxon>
        <taxon>Aves</taxon>
        <taxon>Neognathae</taxon>
        <taxon>Galloanserae</taxon>
        <taxon>Galliformes</taxon>
        <taxon>Phasianidae</taxon>
        <taxon>Perdicinae</taxon>
        <taxon>Bambusicola</taxon>
    </lineage>
</organism>
<keyword evidence="4" id="KW-0677">Repeat</keyword>
<dbReference type="PANTHER" id="PTHR11977:SF35">
    <property type="entry name" value="VILLIN-1"/>
    <property type="match status" value="1"/>
</dbReference>
<dbReference type="FunFam" id="3.40.20.10:FF:000002">
    <property type="entry name" value="Gelsolin"/>
    <property type="match status" value="1"/>
</dbReference>
<dbReference type="InterPro" id="IPR007123">
    <property type="entry name" value="Gelsolin-like_dom"/>
</dbReference>
<comment type="caution">
    <text evidence="9">The sequence shown here is derived from an EMBL/GenBank/DDBJ whole genome shotgun (WGS) entry which is preliminary data.</text>
</comment>
<comment type="similarity">
    <text evidence="2">Belongs to the villin/gelsolin family.</text>
</comment>
<feature type="domain" description="Gelsolin-like" evidence="8">
    <location>
        <begin position="324"/>
        <end position="399"/>
    </location>
</feature>
<keyword evidence="5" id="KW-0106">Calcium</keyword>
<dbReference type="Gene3D" id="3.40.20.10">
    <property type="entry name" value="Severin"/>
    <property type="match status" value="6"/>
</dbReference>
<dbReference type="FunFam" id="3.40.20.10:FF:000027">
    <property type="entry name" value="Villin 1"/>
    <property type="match status" value="1"/>
</dbReference>
<dbReference type="AlphaFoldDB" id="A0A2P4SHB2"/>
<dbReference type="SUPFAM" id="SSF82754">
    <property type="entry name" value="C-terminal, gelsolin-like domain of Sec23/24"/>
    <property type="match status" value="2"/>
</dbReference>
<evidence type="ECO:0000256" key="6">
    <source>
        <dbReference type="ARBA" id="ARBA00023203"/>
    </source>
</evidence>
<dbReference type="PRINTS" id="PR00597">
    <property type="entry name" value="GELSOLIN"/>
</dbReference>
<dbReference type="Pfam" id="PF00626">
    <property type="entry name" value="Gelsolin"/>
    <property type="match status" value="5"/>
</dbReference>
<evidence type="ECO:0000256" key="1">
    <source>
        <dbReference type="ARBA" id="ARBA00004245"/>
    </source>
</evidence>
<evidence type="ECO:0000256" key="4">
    <source>
        <dbReference type="ARBA" id="ARBA00022737"/>
    </source>
</evidence>
<keyword evidence="10" id="KW-1185">Reference proteome</keyword>
<dbReference type="EMBL" id="PPHD01048462">
    <property type="protein sequence ID" value="POI23507.1"/>
    <property type="molecule type" value="Genomic_DNA"/>
</dbReference>
<dbReference type="GO" id="GO:0051016">
    <property type="term" value="P:barbed-end actin filament capping"/>
    <property type="evidence" value="ECO:0007669"/>
    <property type="project" value="TreeGrafter"/>
</dbReference>
<keyword evidence="7" id="KW-0206">Cytoskeleton</keyword>
<dbReference type="GO" id="GO:0051015">
    <property type="term" value="F:actin filament binding"/>
    <property type="evidence" value="ECO:0007669"/>
    <property type="project" value="InterPro"/>
</dbReference>
<dbReference type="CDD" id="cd11292">
    <property type="entry name" value="gelsolin_S3_like"/>
    <property type="match status" value="1"/>
</dbReference>
<dbReference type="GO" id="GO:0008154">
    <property type="term" value="P:actin polymerization or depolymerization"/>
    <property type="evidence" value="ECO:0007669"/>
    <property type="project" value="TreeGrafter"/>
</dbReference>
<dbReference type="FunFam" id="3.40.20.10:FF:000004">
    <property type="entry name" value="Gelsolin"/>
    <property type="match status" value="1"/>
</dbReference>
<keyword evidence="3" id="KW-0963">Cytoplasm</keyword>
<dbReference type="CDD" id="cd11288">
    <property type="entry name" value="gelsolin_S5_like"/>
    <property type="match status" value="1"/>
</dbReference>
<dbReference type="OrthoDB" id="6375767at2759"/>
<dbReference type="GO" id="GO:0051014">
    <property type="term" value="P:actin filament severing"/>
    <property type="evidence" value="ECO:0007669"/>
    <property type="project" value="TreeGrafter"/>
</dbReference>
<dbReference type="CDD" id="cd11289">
    <property type="entry name" value="gelsolin_S2_like"/>
    <property type="match status" value="1"/>
</dbReference>
<feature type="domain" description="Gelsolin-like" evidence="8">
    <location>
        <begin position="588"/>
        <end position="651"/>
    </location>
</feature>
<gene>
    <name evidence="9" type="ORF">CIB84_012746</name>
</gene>
<feature type="domain" description="Gelsolin-like" evidence="8">
    <location>
        <begin position="464"/>
        <end position="545"/>
    </location>
</feature>
<evidence type="ECO:0000256" key="5">
    <source>
        <dbReference type="ARBA" id="ARBA00022837"/>
    </source>
</evidence>
<dbReference type="InterPro" id="IPR007122">
    <property type="entry name" value="Villin/Gelsolin"/>
</dbReference>
<proteinExistence type="inferred from homology"/>
<dbReference type="GO" id="GO:0015629">
    <property type="term" value="C:actin cytoskeleton"/>
    <property type="evidence" value="ECO:0007669"/>
    <property type="project" value="TreeGrafter"/>
</dbReference>
<dbReference type="InterPro" id="IPR036180">
    <property type="entry name" value="Gelsolin-like_dom_sf"/>
</dbReference>
<evidence type="ECO:0000256" key="3">
    <source>
        <dbReference type="ARBA" id="ARBA00022490"/>
    </source>
</evidence>
<name>A0A2P4SHB2_BAMTH</name>
<dbReference type="CDD" id="cd11293">
    <property type="entry name" value="gelsolin_S4_like"/>
    <property type="match status" value="1"/>
</dbReference>
<feature type="domain" description="Gelsolin-like" evidence="8">
    <location>
        <begin position="147"/>
        <end position="218"/>
    </location>
</feature>
<dbReference type="GO" id="GO:0005546">
    <property type="term" value="F:phosphatidylinositol-4,5-bisphosphate binding"/>
    <property type="evidence" value="ECO:0007669"/>
    <property type="project" value="TreeGrafter"/>
</dbReference>
<dbReference type="SMART" id="SM00262">
    <property type="entry name" value="GEL"/>
    <property type="match status" value="5"/>
</dbReference>
<feature type="domain" description="Gelsolin-like" evidence="8">
    <location>
        <begin position="28"/>
        <end position="108"/>
    </location>
</feature>
<accession>A0A2P4SHB2</accession>
<keyword evidence="6" id="KW-0009">Actin-binding</keyword>
<dbReference type="SUPFAM" id="SSF55753">
    <property type="entry name" value="Actin depolymerizing proteins"/>
    <property type="match status" value="4"/>
</dbReference>
<evidence type="ECO:0000256" key="7">
    <source>
        <dbReference type="ARBA" id="ARBA00023212"/>
    </source>
</evidence>
<sequence length="755" mass="84341">MVELSKKVTGKLDKTTPGIQIWRIESMEMVPVPTKSYGNFYEGDCYVLLSTRKTGSGFSYNIHYWLGKNSSQDEQGAAAIYTTQMDEHLGSVAVQHREVQGHESETFRAYFKQGLIYKQGGVASGMKHVETNTYNVQRLLHVKGKKNVVAAEVEMSWKSFNLGDVFLLDLGQLIIQWNGPESNRAERLRAMTLAKDIRDRERAGRAKVGVVDGEDEAASPELMQALTHVLGEKKNIKAATPDEEVHQALNSALKLYHSSTIGVAVGIEVLAMEVIEIEVEVELGPLALPPLSRTGEDIFQHCFYPSLLSLPTSVSDASGNLVIQEVAIRPLTQDMLQHEDCYILDQAGLKIFVWKGKNANREEKQQAMSRALGFIKAKNYPASTSVETENDGSESAVFRQLFQKWTVPNQTSGLGKTHTVGKVAKVEQVKFDATTMHVKPEVAAQQKMVDDGSGEAEVWRVENQELVPVEKRWLGHFYGGDCYLVLYTYYVGPKVNRIIYIWQGRHASTDELAASAYQAVILDQKYNNEPVQVRVTMGKEPAHLMAIFKGKMVVYENGSSRTGGTEPASSTRLFHVHGTNEYNTKAFEVPVRAASLNSNDVFVLKTPSCCYLWYGKGCSGDEREMGKMVADIISKSEKPVVAEGQEPPEFWVALGGKSSYANSKRLQEENPSVPPRLFECSNKTGRFLATEIVDFTQDDLDENDVYLLDTWDQVCWAHKDSSCWGQVHVPSRMKDLQQPEVVGWDHGNLNPHDFH</sequence>
<reference evidence="9 10" key="1">
    <citation type="submission" date="2018-01" db="EMBL/GenBank/DDBJ databases">
        <title>Comparison of the Chinese Bamboo Partridge and Red Junglefowl genome sequences highlights the importance of demography in genome evolution.</title>
        <authorList>
            <person name="Tiley G.P."/>
            <person name="Kimball R.T."/>
            <person name="Braun E.L."/>
            <person name="Burleigh J.G."/>
        </authorList>
    </citation>
    <scope>NUCLEOTIDE SEQUENCE [LARGE SCALE GENOMIC DNA]</scope>
    <source>
        <strain evidence="9">RTK389</strain>
        <tissue evidence="9">Blood</tissue>
    </source>
</reference>
<protein>
    <recommendedName>
        <fullName evidence="8">Gelsolin-like domain-containing protein</fullName>
    </recommendedName>
</protein>
<evidence type="ECO:0000256" key="2">
    <source>
        <dbReference type="ARBA" id="ARBA00008418"/>
    </source>
</evidence>
<dbReference type="CDD" id="cd11290">
    <property type="entry name" value="gelsolin_S1_like"/>
    <property type="match status" value="1"/>
</dbReference>
<evidence type="ECO:0000313" key="10">
    <source>
        <dbReference type="Proteomes" id="UP000237246"/>
    </source>
</evidence>
<dbReference type="PANTHER" id="PTHR11977">
    <property type="entry name" value="VILLIN"/>
    <property type="match status" value="1"/>
</dbReference>
<dbReference type="InterPro" id="IPR029006">
    <property type="entry name" value="ADF-H/Gelsolin-like_dom_sf"/>
</dbReference>
<dbReference type="Proteomes" id="UP000237246">
    <property type="component" value="Unassembled WGS sequence"/>
</dbReference>